<feature type="compositionally biased region" description="Acidic residues" evidence="1">
    <location>
        <begin position="812"/>
        <end position="832"/>
    </location>
</feature>
<dbReference type="EMBL" id="JACAZH010000005">
    <property type="protein sequence ID" value="KAF7368096.1"/>
    <property type="molecule type" value="Genomic_DNA"/>
</dbReference>
<keyword evidence="3" id="KW-1185">Reference proteome</keyword>
<name>A0A8H7DE10_9AGAR</name>
<accession>A0A8H7DE10</accession>
<protein>
    <submittedName>
        <fullName evidence="2">DUF659 domain-containing protein</fullName>
    </submittedName>
</protein>
<organism evidence="2 3">
    <name type="scientific">Mycena sanguinolenta</name>
    <dbReference type="NCBI Taxonomy" id="230812"/>
    <lineage>
        <taxon>Eukaryota</taxon>
        <taxon>Fungi</taxon>
        <taxon>Dikarya</taxon>
        <taxon>Basidiomycota</taxon>
        <taxon>Agaricomycotina</taxon>
        <taxon>Agaricomycetes</taxon>
        <taxon>Agaricomycetidae</taxon>
        <taxon>Agaricales</taxon>
        <taxon>Marasmiineae</taxon>
        <taxon>Mycenaceae</taxon>
        <taxon>Mycena</taxon>
    </lineage>
</organism>
<reference evidence="2" key="1">
    <citation type="submission" date="2020-05" db="EMBL/GenBank/DDBJ databases">
        <title>Mycena genomes resolve the evolution of fungal bioluminescence.</title>
        <authorList>
            <person name="Tsai I.J."/>
        </authorList>
    </citation>
    <scope>NUCLEOTIDE SEQUENCE</scope>
    <source>
        <strain evidence="2">160909Yilan</strain>
    </source>
</reference>
<dbReference type="InterPro" id="IPR012337">
    <property type="entry name" value="RNaseH-like_sf"/>
</dbReference>
<evidence type="ECO:0000313" key="2">
    <source>
        <dbReference type="EMBL" id="KAF7368096.1"/>
    </source>
</evidence>
<dbReference type="OrthoDB" id="2423954at2759"/>
<dbReference type="SUPFAM" id="SSF53098">
    <property type="entry name" value="Ribonuclease H-like"/>
    <property type="match status" value="1"/>
</dbReference>
<feature type="region of interest" description="Disordered" evidence="1">
    <location>
        <begin position="810"/>
        <end position="832"/>
    </location>
</feature>
<feature type="region of interest" description="Disordered" evidence="1">
    <location>
        <begin position="95"/>
        <end position="128"/>
    </location>
</feature>
<dbReference type="Proteomes" id="UP000623467">
    <property type="component" value="Unassembled WGS sequence"/>
</dbReference>
<feature type="region of interest" description="Disordered" evidence="1">
    <location>
        <begin position="751"/>
        <end position="772"/>
    </location>
</feature>
<sequence>MPAPLGPIWEFFYQGEKQNSAHSQAYCLGCIRHFRRVNGFQDPPNETDSTLLARIQDDTEQFSQALQSVDHVRGVKKSMLAHLIGRSACPHASAEAKKKAKAINGTKPAAADSDADDESDPGPPSKKRKAVFRNVNKAMKQPELKVYRGANIPFSSSELERVRAQFLRATVSANLPFRWTEDVEVIKLFIMFRAMACDAIPSREVLAGSLLDSASADVEKNLRAALKNKYVVLSTDGWKDDSRNPITGVNVTLDGKAYLIDLIQSNGHKKDGDSMCLAFENIIDTAERGYGCVVILFCCDNDGGSQRGRKNLGVKRPWLLIAPCCAHQGELMLGDYLSVNERAAEVAEWATDLIYWIIGHDRVRKIFDDAQYTKNLKVMVYLIANVTRWTTHYLAFQRLLHLKTAIRYAAFVYRDEIIAAQVGAKKNRKAIDKMTDAATKQLDMIENTEFWASLQTLVDDIEPLCYATNINQTDKTRPDQVLLTFAGLYRHFSTHPNRAVARGMMARIEKRWAALDQSFFILSLILNPYETLSRFGDKAGINVFVLNTELVALFHRIRSRPRDPPRRKEADDAAEKALSVAFMNYLQGTGDFAAFYSNGNKEQFETQHPDDPQLVWEQFKKSSSPGVRDLAIFATLLLGLSVNQAATERSFSDLKIKKTRLRNRLRTQKLEKMSKFGALIRTENLEAGLVRKREAREVHDPTTVSGLLSVPRYADALEADDDEDGPRPSKLVKSGAAWRSEVNKWVKAAREDEDEDSWAEVPAPPTGRSRSGKFFPRSLELLFGGEVAKPVTKPRREQFTEEVLMMQLLAAEESDEEPDDGELSGSGDDFEM</sequence>
<evidence type="ECO:0000313" key="3">
    <source>
        <dbReference type="Proteomes" id="UP000623467"/>
    </source>
</evidence>
<gene>
    <name evidence="2" type="ORF">MSAN_00875800</name>
</gene>
<evidence type="ECO:0000256" key="1">
    <source>
        <dbReference type="SAM" id="MobiDB-lite"/>
    </source>
</evidence>
<proteinExistence type="predicted"/>
<dbReference type="AlphaFoldDB" id="A0A8H7DE10"/>
<comment type="caution">
    <text evidence="2">The sequence shown here is derived from an EMBL/GenBank/DDBJ whole genome shotgun (WGS) entry which is preliminary data.</text>
</comment>